<dbReference type="AlphaFoldDB" id="A0A1R3TA47"/>
<proteinExistence type="predicted"/>
<gene>
    <name evidence="1" type="ORF">DSM25559_0623</name>
</gene>
<evidence type="ECO:0008006" key="3">
    <source>
        <dbReference type="Google" id="ProtNLM"/>
    </source>
</evidence>
<organism evidence="1 2">
    <name type="scientific">Agrobacterium rosae</name>
    <dbReference type="NCBI Taxonomy" id="1972867"/>
    <lineage>
        <taxon>Bacteria</taxon>
        <taxon>Pseudomonadati</taxon>
        <taxon>Pseudomonadota</taxon>
        <taxon>Alphaproteobacteria</taxon>
        <taxon>Hyphomicrobiales</taxon>
        <taxon>Rhizobiaceae</taxon>
        <taxon>Rhizobium/Agrobacterium group</taxon>
        <taxon>Agrobacterium</taxon>
    </lineage>
</organism>
<protein>
    <recommendedName>
        <fullName evidence="3">DUF4105 domain-containing protein</fullName>
    </recommendedName>
</protein>
<name>A0A1R3TA47_9HYPH</name>
<sequence length="172" mass="19000">MITVYYWAPHISALNVGHASLAIGVGQAKGLERYVSWWPGPGESSLIKGQPISLRTYEIDVKAEGGPPVGTVSMSGLDEAQMKRAWDHMLANNPRYSLQRKNCAWTVKSILDVGTGYDFGAAASDFINLRVAGGVWTPRAVFEYARLLKSRYDSKAKRFENATNDAYNLRIS</sequence>
<evidence type="ECO:0000313" key="2">
    <source>
        <dbReference type="Proteomes" id="UP000187891"/>
    </source>
</evidence>
<dbReference type="RefSeq" id="WP_143239282.1">
    <property type="nucleotide sequence ID" value="NZ_FMUE01000001.1"/>
</dbReference>
<dbReference type="EMBL" id="FMUE01000001">
    <property type="protein sequence ID" value="SCX06464.1"/>
    <property type="molecule type" value="Genomic_DNA"/>
</dbReference>
<accession>A0A1R3TA47</accession>
<evidence type="ECO:0000313" key="1">
    <source>
        <dbReference type="EMBL" id="SCX06464.1"/>
    </source>
</evidence>
<dbReference type="Proteomes" id="UP000187891">
    <property type="component" value="Unassembled WGS sequence"/>
</dbReference>
<reference evidence="2" key="1">
    <citation type="submission" date="2016-10" db="EMBL/GenBank/DDBJ databases">
        <authorList>
            <person name="Wibberg D."/>
        </authorList>
    </citation>
    <scope>NUCLEOTIDE SEQUENCE [LARGE SCALE GENOMIC DNA]</scope>
</reference>